<reference evidence="2 3" key="1">
    <citation type="submission" date="2018-05" db="EMBL/GenBank/DDBJ databases">
        <title>Genomic Encyclopedia of Type Strains, Phase IV (KMG-IV): sequencing the most valuable type-strain genomes for metagenomic binning, comparative biology and taxonomic classification.</title>
        <authorList>
            <person name="Goeker M."/>
        </authorList>
    </citation>
    <scope>NUCLEOTIDE SEQUENCE [LARGE SCALE GENOMIC DNA]</scope>
    <source>
        <strain evidence="2 3">DSM 28816</strain>
    </source>
</reference>
<evidence type="ECO:0000313" key="2">
    <source>
        <dbReference type="EMBL" id="PXV93825.1"/>
    </source>
</evidence>
<dbReference type="EMBL" id="QICS01000002">
    <property type="protein sequence ID" value="PXV93825.1"/>
    <property type="molecule type" value="Genomic_DNA"/>
</dbReference>
<evidence type="ECO:0000256" key="1">
    <source>
        <dbReference type="SAM" id="Phobius"/>
    </source>
</evidence>
<accession>A0A318EQS2</accession>
<proteinExistence type="predicted"/>
<name>A0A318EQS2_9FIRM</name>
<keyword evidence="1" id="KW-0812">Transmembrane</keyword>
<dbReference type="AlphaFoldDB" id="A0A318EQS2"/>
<keyword evidence="1" id="KW-0472">Membrane</keyword>
<comment type="caution">
    <text evidence="2">The sequence shown here is derived from an EMBL/GenBank/DDBJ whole genome shotgun (WGS) entry which is preliminary data.</text>
</comment>
<evidence type="ECO:0000313" key="3">
    <source>
        <dbReference type="Proteomes" id="UP000247523"/>
    </source>
</evidence>
<protein>
    <submittedName>
        <fullName evidence="2">Uncharacterized protein</fullName>
    </submittedName>
</protein>
<feature type="transmembrane region" description="Helical" evidence="1">
    <location>
        <begin position="12"/>
        <end position="32"/>
    </location>
</feature>
<dbReference type="Proteomes" id="UP000247523">
    <property type="component" value="Unassembled WGS sequence"/>
</dbReference>
<organism evidence="2 3">
    <name type="scientific">Lachnotalea glycerini</name>
    <dbReference type="NCBI Taxonomy" id="1763509"/>
    <lineage>
        <taxon>Bacteria</taxon>
        <taxon>Bacillati</taxon>
        <taxon>Bacillota</taxon>
        <taxon>Clostridia</taxon>
        <taxon>Lachnospirales</taxon>
        <taxon>Lachnospiraceae</taxon>
        <taxon>Lachnotalea</taxon>
    </lineage>
</organism>
<feature type="transmembrane region" description="Helical" evidence="1">
    <location>
        <begin position="44"/>
        <end position="61"/>
    </location>
</feature>
<dbReference type="RefSeq" id="WP_110290660.1">
    <property type="nucleotide sequence ID" value="NZ_QICS01000002.1"/>
</dbReference>
<gene>
    <name evidence="2" type="ORF">C8E03_102600</name>
</gene>
<sequence length="65" mass="7475">MEKKTFFKTLEGELTIAFFIIIIAFVLILFGLNKTNEELCLSGFILIVAAMLFSPFKVFILQRNK</sequence>
<keyword evidence="1" id="KW-1133">Transmembrane helix</keyword>